<sequence>MLAVIQKEKSFNEIFSNYFKENKTEIAHAIPKLFPFLESLKDRSFITDKIYAHSYEAYRNLVPVENVVYNVLDHLEKLPDWSFLCTLFNRTNLDAYPGLREIHKSLETELQDKYLSQRSKHDQKLATIQPRYEQGTNLHTHENWTGPCFVKQENLQKPGTVKNQEDEVIVISSEGSECSDEDDEKELLEVFALTPGIRRQIEEEGEDHVPWAPELRTSLRNSRLLFPDSPPLGDIEEPSRPFSAPYFF</sequence>
<dbReference type="PROSITE" id="PS51414">
    <property type="entry name" value="HSR"/>
    <property type="match status" value="1"/>
</dbReference>
<reference evidence="2" key="3">
    <citation type="submission" date="2025-09" db="UniProtKB">
        <authorList>
            <consortium name="Ensembl"/>
        </authorList>
    </citation>
    <scope>IDENTIFICATION</scope>
</reference>
<dbReference type="GO" id="GO:0000981">
    <property type="term" value="F:DNA-binding transcription factor activity, RNA polymerase II-specific"/>
    <property type="evidence" value="ECO:0007669"/>
    <property type="project" value="TreeGrafter"/>
</dbReference>
<protein>
    <submittedName>
        <fullName evidence="2">RIKEN cDNA A630001G21 gene</fullName>
    </submittedName>
</protein>
<dbReference type="GO" id="GO:0005634">
    <property type="term" value="C:nucleus"/>
    <property type="evidence" value="ECO:0007669"/>
    <property type="project" value="InterPro"/>
</dbReference>
<dbReference type="GeneTree" id="ENSGT00940000155124"/>
<dbReference type="Pfam" id="PF03172">
    <property type="entry name" value="HSR"/>
    <property type="match status" value="1"/>
</dbReference>
<dbReference type="Proteomes" id="UP000694547">
    <property type="component" value="Chromosome 13"/>
</dbReference>
<evidence type="ECO:0000313" key="3">
    <source>
        <dbReference type="Proteomes" id="UP000694547"/>
    </source>
</evidence>
<dbReference type="PANTHER" id="PTHR46386:SF13">
    <property type="entry name" value="RIKEN CDNA A630001G21 GENE"/>
    <property type="match status" value="1"/>
</dbReference>
<dbReference type="InterPro" id="IPR004865">
    <property type="entry name" value="HSR_dom"/>
</dbReference>
<organism evidence="2 3">
    <name type="scientific">Peromyscus maniculatus bairdii</name>
    <name type="common">Prairie deer mouse</name>
    <dbReference type="NCBI Taxonomy" id="230844"/>
    <lineage>
        <taxon>Eukaryota</taxon>
        <taxon>Metazoa</taxon>
        <taxon>Chordata</taxon>
        <taxon>Craniata</taxon>
        <taxon>Vertebrata</taxon>
        <taxon>Euteleostomi</taxon>
        <taxon>Mammalia</taxon>
        <taxon>Eutheria</taxon>
        <taxon>Euarchontoglires</taxon>
        <taxon>Glires</taxon>
        <taxon>Rodentia</taxon>
        <taxon>Myomorpha</taxon>
        <taxon>Muroidea</taxon>
        <taxon>Cricetidae</taxon>
        <taxon>Neotominae</taxon>
        <taxon>Peromyscus</taxon>
    </lineage>
</organism>
<reference evidence="2" key="2">
    <citation type="submission" date="2025-08" db="UniProtKB">
        <authorList>
            <consortium name="Ensembl"/>
        </authorList>
    </citation>
    <scope>IDENTIFICATION</scope>
</reference>
<evidence type="ECO:0000259" key="1">
    <source>
        <dbReference type="PROSITE" id="PS51414"/>
    </source>
</evidence>
<name>A0A8C8W1L0_PERMB</name>
<dbReference type="Ensembl" id="ENSPEMT00000035846.1">
    <property type="protein sequence ID" value="ENSPEMP00000030095.1"/>
    <property type="gene ID" value="ENSPEMG00000023488.2"/>
</dbReference>
<feature type="domain" description="HSR" evidence="1">
    <location>
        <begin position="1"/>
        <end position="111"/>
    </location>
</feature>
<keyword evidence="3" id="KW-1185">Reference proteome</keyword>
<evidence type="ECO:0000313" key="2">
    <source>
        <dbReference type="Ensembl" id="ENSPEMP00000030095.1"/>
    </source>
</evidence>
<dbReference type="AlphaFoldDB" id="A0A8C8W1L0"/>
<dbReference type="InterPro" id="IPR043563">
    <property type="entry name" value="Sp110/Sp140/Sp140L-like"/>
</dbReference>
<accession>A0A8C8W1L0</accession>
<proteinExistence type="predicted"/>
<dbReference type="PANTHER" id="PTHR46386">
    <property type="entry name" value="NUCLEAR BODY PROTEIN SP140"/>
    <property type="match status" value="1"/>
</dbReference>
<reference evidence="2 3" key="1">
    <citation type="submission" date="2018-10" db="EMBL/GenBank/DDBJ databases">
        <title>Improved assembly of the deer mouse Peromyscus maniculatus genome.</title>
        <authorList>
            <person name="Lassance J.-M."/>
            <person name="Hoekstra H.E."/>
        </authorList>
    </citation>
    <scope>NUCLEOTIDE SEQUENCE [LARGE SCALE GENOMIC DNA]</scope>
</reference>